<name>A0A699K4G1_TANCI</name>
<dbReference type="AlphaFoldDB" id="A0A699K4G1"/>
<protein>
    <submittedName>
        <fullName evidence="1">Uncharacterized protein</fullName>
    </submittedName>
</protein>
<reference evidence="1" key="1">
    <citation type="journal article" date="2019" name="Sci. Rep.">
        <title>Draft genome of Tanacetum cinerariifolium, the natural source of mosquito coil.</title>
        <authorList>
            <person name="Yamashiro T."/>
            <person name="Shiraishi A."/>
            <person name="Satake H."/>
            <person name="Nakayama K."/>
        </authorList>
    </citation>
    <scope>NUCLEOTIDE SEQUENCE</scope>
</reference>
<evidence type="ECO:0000313" key="1">
    <source>
        <dbReference type="EMBL" id="GFA72286.1"/>
    </source>
</evidence>
<organism evidence="1">
    <name type="scientific">Tanacetum cinerariifolium</name>
    <name type="common">Dalmatian daisy</name>
    <name type="synonym">Chrysanthemum cinerariifolium</name>
    <dbReference type="NCBI Taxonomy" id="118510"/>
    <lineage>
        <taxon>Eukaryota</taxon>
        <taxon>Viridiplantae</taxon>
        <taxon>Streptophyta</taxon>
        <taxon>Embryophyta</taxon>
        <taxon>Tracheophyta</taxon>
        <taxon>Spermatophyta</taxon>
        <taxon>Magnoliopsida</taxon>
        <taxon>eudicotyledons</taxon>
        <taxon>Gunneridae</taxon>
        <taxon>Pentapetalae</taxon>
        <taxon>asterids</taxon>
        <taxon>campanulids</taxon>
        <taxon>Asterales</taxon>
        <taxon>Asteraceae</taxon>
        <taxon>Asteroideae</taxon>
        <taxon>Anthemideae</taxon>
        <taxon>Anthemidinae</taxon>
        <taxon>Tanacetum</taxon>
    </lineage>
</organism>
<gene>
    <name evidence="1" type="ORF">Tci_644258</name>
</gene>
<comment type="caution">
    <text evidence="1">The sequence shown here is derived from an EMBL/GenBank/DDBJ whole genome shotgun (WGS) entry which is preliminary data.</text>
</comment>
<sequence length="82" mass="9484">MKKKQQVELDEAYSIKLQEELNQDIDWEAAMDHIVPDEDDDVFIEATPLARKVPVVDYQILTHEVYTGTTVKCSKTSSERKE</sequence>
<dbReference type="EMBL" id="BKCJ010475653">
    <property type="protein sequence ID" value="GFA72286.1"/>
    <property type="molecule type" value="Genomic_DNA"/>
</dbReference>
<proteinExistence type="predicted"/>
<accession>A0A699K4G1</accession>